<dbReference type="RefSeq" id="WP_138058396.1">
    <property type="nucleotide sequence ID" value="NZ_VAWE01000004.1"/>
</dbReference>
<evidence type="ECO:0000313" key="3">
    <source>
        <dbReference type="Proteomes" id="UP000305921"/>
    </source>
</evidence>
<gene>
    <name evidence="2" type="ORF">FEF34_40140</name>
</gene>
<protein>
    <submittedName>
        <fullName evidence="2">Uncharacterized protein</fullName>
    </submittedName>
</protein>
<reference evidence="2 3" key="1">
    <citation type="submission" date="2019-05" db="EMBL/GenBank/DDBJ databases">
        <title>Streptomyces marianii sp. nov., a novel marine actinomycete from southern coast of India.</title>
        <authorList>
            <person name="Iniyan A.M."/>
            <person name="Wink J."/>
            <person name="Ramprasad E."/>
            <person name="Ramana C.V."/>
            <person name="Bunk B."/>
            <person name="Sproer C."/>
            <person name="Joseph F.-J.R.S."/>
            <person name="Vincent S.G.P."/>
        </authorList>
    </citation>
    <scope>NUCLEOTIDE SEQUENCE [LARGE SCALE GENOMIC DNA]</scope>
    <source>
        <strain evidence="2 3">ICN19</strain>
    </source>
</reference>
<feature type="compositionally biased region" description="Acidic residues" evidence="1">
    <location>
        <begin position="210"/>
        <end position="267"/>
    </location>
</feature>
<comment type="caution">
    <text evidence="2">The sequence shown here is derived from an EMBL/GenBank/DDBJ whole genome shotgun (WGS) entry which is preliminary data.</text>
</comment>
<feature type="region of interest" description="Disordered" evidence="1">
    <location>
        <begin position="1"/>
        <end position="23"/>
    </location>
</feature>
<feature type="compositionally biased region" description="Basic residues" evidence="1">
    <location>
        <begin position="1"/>
        <end position="11"/>
    </location>
</feature>
<keyword evidence="3" id="KW-1185">Reference proteome</keyword>
<accession>A0A5R9DS82</accession>
<sequence>MPKRDAARKRAREIQDTEGIGYHDALNRARAEAAAAEPATTEEAPAPAPAAVAYVLEPTAAEAELGITAEELGVRALPAEATPEQRAHAEAVWRPTEAEQPCRCSGPKCYHGAPCGIEYVDEGPCPGPMQHVDRHPGSMFSLTAWYDVYRCTDCGETYETTVELPELPWGAVRNRDELDGTERTLSDGLGGPTVTVIYQGIRHPNFPDHDPEEGDEEELDPDNYPTPEDDYDRYDDEDQEHEEPLAEEGQEDEPDYLDDDPGPDDYADPIGAPPEDYDGPDENELGPPSLVPAVDHDPQPTAADWSLMEPRSW</sequence>
<evidence type="ECO:0000256" key="1">
    <source>
        <dbReference type="SAM" id="MobiDB-lite"/>
    </source>
</evidence>
<dbReference type="EMBL" id="VAWE01000004">
    <property type="protein sequence ID" value="TLQ38827.1"/>
    <property type="molecule type" value="Genomic_DNA"/>
</dbReference>
<organism evidence="2 3">
    <name type="scientific">Streptomyces marianii</name>
    <dbReference type="NCBI Taxonomy" id="1817406"/>
    <lineage>
        <taxon>Bacteria</taxon>
        <taxon>Bacillati</taxon>
        <taxon>Actinomycetota</taxon>
        <taxon>Actinomycetes</taxon>
        <taxon>Kitasatosporales</taxon>
        <taxon>Streptomycetaceae</taxon>
        <taxon>Streptomyces</taxon>
    </lineage>
</organism>
<dbReference type="OrthoDB" id="4105706at2"/>
<name>A0A5R9DS82_9ACTN</name>
<feature type="compositionally biased region" description="Acidic residues" evidence="1">
    <location>
        <begin position="275"/>
        <end position="284"/>
    </location>
</feature>
<evidence type="ECO:0000313" key="2">
    <source>
        <dbReference type="EMBL" id="TLQ38827.1"/>
    </source>
</evidence>
<feature type="region of interest" description="Disordered" evidence="1">
    <location>
        <begin position="201"/>
        <end position="313"/>
    </location>
</feature>
<dbReference type="Proteomes" id="UP000305921">
    <property type="component" value="Unassembled WGS sequence"/>
</dbReference>
<proteinExistence type="predicted"/>
<dbReference type="AlphaFoldDB" id="A0A5R9DS82"/>